<proteinExistence type="predicted"/>
<protein>
    <submittedName>
        <fullName evidence="1">Uncharacterized protein</fullName>
    </submittedName>
</protein>
<accession>A0A2R6NFI6</accession>
<organism evidence="1 2">
    <name type="scientific">Hermanssonia centrifuga</name>
    <dbReference type="NCBI Taxonomy" id="98765"/>
    <lineage>
        <taxon>Eukaryota</taxon>
        <taxon>Fungi</taxon>
        <taxon>Dikarya</taxon>
        <taxon>Basidiomycota</taxon>
        <taxon>Agaricomycotina</taxon>
        <taxon>Agaricomycetes</taxon>
        <taxon>Polyporales</taxon>
        <taxon>Meruliaceae</taxon>
        <taxon>Hermanssonia</taxon>
    </lineage>
</organism>
<comment type="caution">
    <text evidence="1">The sequence shown here is derived from an EMBL/GenBank/DDBJ whole genome shotgun (WGS) entry which is preliminary data.</text>
</comment>
<reference evidence="1 2" key="1">
    <citation type="submission" date="2018-02" db="EMBL/GenBank/DDBJ databases">
        <title>Genome sequence of the basidiomycete white-rot fungus Phlebia centrifuga.</title>
        <authorList>
            <person name="Granchi Z."/>
            <person name="Peng M."/>
            <person name="de Vries R.P."/>
            <person name="Hilden K."/>
            <person name="Makela M.R."/>
            <person name="Grigoriev I."/>
            <person name="Riley R."/>
        </authorList>
    </citation>
    <scope>NUCLEOTIDE SEQUENCE [LARGE SCALE GENOMIC DNA]</scope>
    <source>
        <strain evidence="1 2">FBCC195</strain>
    </source>
</reference>
<evidence type="ECO:0000313" key="1">
    <source>
        <dbReference type="EMBL" id="PSR71081.1"/>
    </source>
</evidence>
<dbReference type="Proteomes" id="UP000186601">
    <property type="component" value="Unassembled WGS sequence"/>
</dbReference>
<name>A0A2R6NFI6_9APHY</name>
<dbReference type="EMBL" id="MLYV02001295">
    <property type="protein sequence ID" value="PSR71081.1"/>
    <property type="molecule type" value="Genomic_DNA"/>
</dbReference>
<dbReference type="OrthoDB" id="1684102at2759"/>
<dbReference type="AlphaFoldDB" id="A0A2R6NFI6"/>
<dbReference type="SUPFAM" id="SSF49785">
    <property type="entry name" value="Galactose-binding domain-like"/>
    <property type="match status" value="1"/>
</dbReference>
<evidence type="ECO:0000313" key="2">
    <source>
        <dbReference type="Proteomes" id="UP000186601"/>
    </source>
</evidence>
<gene>
    <name evidence="1" type="ORF">PHLCEN_2v13050</name>
</gene>
<sequence length="293" mass="32353">MRILNASEAEMKMADNYYTILSNRVPEVWFDQGIELGGGQPFTVGTEGEERNNRYTLRAAEYLSSIASGGGNEGFALSAPDQLPYVSCSSRGFDTSTTRAVCRSSRCLLETNIVLLPSGLKHVNDTPKNMLAIEARNRDAMGAAGAQFYINHAPLNAVDDRHETYFLSPNHARAGDFIMLDFCDDTHSMRPWRSVMMTWLVDLHTELALKTCVFETSLDGVTWASFGLELACQEVVRDGAHPEPQSDDAVNTGLRQCITVIDSSGSSRYFRVTLMENQGAPWSVHEITVLGRA</sequence>
<keyword evidence="2" id="KW-1185">Reference proteome</keyword>
<dbReference type="Gene3D" id="2.60.120.260">
    <property type="entry name" value="Galactose-binding domain-like"/>
    <property type="match status" value="1"/>
</dbReference>
<dbReference type="STRING" id="98765.A0A2R6NFI6"/>
<dbReference type="InterPro" id="IPR008979">
    <property type="entry name" value="Galactose-bd-like_sf"/>
</dbReference>